<keyword evidence="2" id="KW-1185">Reference proteome</keyword>
<dbReference type="AlphaFoldDB" id="A0A8J2JEF0"/>
<gene>
    <name evidence="1" type="ORF">AFUS01_LOCUS8283</name>
</gene>
<dbReference type="Proteomes" id="UP000708208">
    <property type="component" value="Unassembled WGS sequence"/>
</dbReference>
<evidence type="ECO:0000313" key="2">
    <source>
        <dbReference type="Proteomes" id="UP000708208"/>
    </source>
</evidence>
<proteinExistence type="predicted"/>
<reference evidence="1" key="1">
    <citation type="submission" date="2021-06" db="EMBL/GenBank/DDBJ databases">
        <authorList>
            <person name="Hodson N. C."/>
            <person name="Mongue J. A."/>
            <person name="Jaron S. K."/>
        </authorList>
    </citation>
    <scope>NUCLEOTIDE SEQUENCE</scope>
</reference>
<dbReference type="EMBL" id="CAJVCH010057304">
    <property type="protein sequence ID" value="CAG7718926.1"/>
    <property type="molecule type" value="Genomic_DNA"/>
</dbReference>
<feature type="non-terminal residue" evidence="1">
    <location>
        <position position="1"/>
    </location>
</feature>
<protein>
    <submittedName>
        <fullName evidence="1">Uncharacterized protein</fullName>
    </submittedName>
</protein>
<name>A0A8J2JEF0_9HEXA</name>
<evidence type="ECO:0000313" key="1">
    <source>
        <dbReference type="EMBL" id="CAG7718926.1"/>
    </source>
</evidence>
<comment type="caution">
    <text evidence="1">The sequence shown here is derived from an EMBL/GenBank/DDBJ whole genome shotgun (WGS) entry which is preliminary data.</text>
</comment>
<accession>A0A8J2JEF0</accession>
<sequence length="32" mass="3652">CEREGALLKTLLEEPKAKLYSEENYTANVLLL</sequence>
<organism evidence="1 2">
    <name type="scientific">Allacma fusca</name>
    <dbReference type="NCBI Taxonomy" id="39272"/>
    <lineage>
        <taxon>Eukaryota</taxon>
        <taxon>Metazoa</taxon>
        <taxon>Ecdysozoa</taxon>
        <taxon>Arthropoda</taxon>
        <taxon>Hexapoda</taxon>
        <taxon>Collembola</taxon>
        <taxon>Symphypleona</taxon>
        <taxon>Sminthuridae</taxon>
        <taxon>Allacma</taxon>
    </lineage>
</organism>